<evidence type="ECO:0000256" key="4">
    <source>
        <dbReference type="ARBA" id="ARBA00022771"/>
    </source>
</evidence>
<dbReference type="GO" id="GO:0005634">
    <property type="term" value="C:nucleus"/>
    <property type="evidence" value="ECO:0007669"/>
    <property type="project" value="UniProtKB-SubCell"/>
</dbReference>
<dbReference type="GO" id="GO:0000433">
    <property type="term" value="P:carbon catabolite repression of transcription from RNA polymerase II promoter by glucose"/>
    <property type="evidence" value="ECO:0007669"/>
    <property type="project" value="TreeGrafter"/>
</dbReference>
<dbReference type="EMBL" id="AVOT02151713">
    <property type="protein sequence ID" value="MBW0593016.1"/>
    <property type="molecule type" value="Genomic_DNA"/>
</dbReference>
<evidence type="ECO:0000256" key="7">
    <source>
        <dbReference type="ARBA" id="ARBA00023163"/>
    </source>
</evidence>
<evidence type="ECO:0000256" key="2">
    <source>
        <dbReference type="ARBA" id="ARBA00022723"/>
    </source>
</evidence>
<gene>
    <name evidence="11" type="ORF">O181_132731</name>
</gene>
<dbReference type="OrthoDB" id="654211at2759"/>
<sequence>RSALTVHLRTHTGEKPHHCIHSGCTKTFADSSSLARHRKIHNKIKIQSSISKINPLNQIQNLNQSKF</sequence>
<dbReference type="InterPro" id="IPR036236">
    <property type="entry name" value="Znf_C2H2_sf"/>
</dbReference>
<dbReference type="PROSITE" id="PS00028">
    <property type="entry name" value="ZINC_FINGER_C2H2_1"/>
    <property type="match status" value="1"/>
</dbReference>
<keyword evidence="7" id="KW-0804">Transcription</keyword>
<dbReference type="InterPro" id="IPR013087">
    <property type="entry name" value="Znf_C2H2_type"/>
</dbReference>
<name>A0A9Q3QBF2_9BASI</name>
<protein>
    <recommendedName>
        <fullName evidence="10">C2H2-type domain-containing protein</fullName>
    </recommendedName>
</protein>
<keyword evidence="5" id="KW-0862">Zinc</keyword>
<evidence type="ECO:0000256" key="3">
    <source>
        <dbReference type="ARBA" id="ARBA00022737"/>
    </source>
</evidence>
<organism evidence="11 12">
    <name type="scientific">Austropuccinia psidii MF-1</name>
    <dbReference type="NCBI Taxonomy" id="1389203"/>
    <lineage>
        <taxon>Eukaryota</taxon>
        <taxon>Fungi</taxon>
        <taxon>Dikarya</taxon>
        <taxon>Basidiomycota</taxon>
        <taxon>Pucciniomycotina</taxon>
        <taxon>Pucciniomycetes</taxon>
        <taxon>Pucciniales</taxon>
        <taxon>Sphaerophragmiaceae</taxon>
        <taxon>Austropuccinia</taxon>
    </lineage>
</organism>
<keyword evidence="12" id="KW-1185">Reference proteome</keyword>
<dbReference type="AlphaFoldDB" id="A0A9Q3QBF2"/>
<keyword evidence="8" id="KW-0539">Nucleus</keyword>
<accession>A0A9Q3QBF2</accession>
<dbReference type="SUPFAM" id="SSF57667">
    <property type="entry name" value="beta-beta-alpha zinc fingers"/>
    <property type="match status" value="1"/>
</dbReference>
<comment type="caution">
    <text evidence="11">The sequence shown here is derived from an EMBL/GenBank/DDBJ whole genome shotgun (WGS) entry which is preliminary data.</text>
</comment>
<keyword evidence="4 9" id="KW-0863">Zinc-finger</keyword>
<evidence type="ECO:0000256" key="5">
    <source>
        <dbReference type="ARBA" id="ARBA00022833"/>
    </source>
</evidence>
<feature type="domain" description="C2H2-type" evidence="10">
    <location>
        <begin position="1"/>
        <end position="16"/>
    </location>
</feature>
<keyword evidence="6" id="KW-0805">Transcription regulation</keyword>
<feature type="domain" description="C2H2-type" evidence="10">
    <location>
        <begin position="17"/>
        <end position="46"/>
    </location>
</feature>
<dbReference type="Gene3D" id="3.30.160.60">
    <property type="entry name" value="Classic Zinc Finger"/>
    <property type="match status" value="2"/>
</dbReference>
<evidence type="ECO:0000256" key="1">
    <source>
        <dbReference type="ARBA" id="ARBA00004123"/>
    </source>
</evidence>
<proteinExistence type="predicted"/>
<evidence type="ECO:0000313" key="11">
    <source>
        <dbReference type="EMBL" id="MBW0593016.1"/>
    </source>
</evidence>
<evidence type="ECO:0000313" key="12">
    <source>
        <dbReference type="Proteomes" id="UP000765509"/>
    </source>
</evidence>
<dbReference type="GO" id="GO:0000978">
    <property type="term" value="F:RNA polymerase II cis-regulatory region sequence-specific DNA binding"/>
    <property type="evidence" value="ECO:0007669"/>
    <property type="project" value="TreeGrafter"/>
</dbReference>
<feature type="non-terminal residue" evidence="11">
    <location>
        <position position="1"/>
    </location>
</feature>
<dbReference type="PANTHER" id="PTHR47428">
    <property type="entry name" value="REGULATORY PROTEIN MIG1-RELATED"/>
    <property type="match status" value="1"/>
</dbReference>
<reference evidence="11" key="1">
    <citation type="submission" date="2021-03" db="EMBL/GenBank/DDBJ databases">
        <title>Draft genome sequence of rust myrtle Austropuccinia psidii MF-1, a brazilian biotype.</title>
        <authorList>
            <person name="Quecine M.C."/>
            <person name="Pachon D.M.R."/>
            <person name="Bonatelli M.L."/>
            <person name="Correr F.H."/>
            <person name="Franceschini L.M."/>
            <person name="Leite T.F."/>
            <person name="Margarido G.R.A."/>
            <person name="Almeida C.A."/>
            <person name="Ferrarezi J.A."/>
            <person name="Labate C.A."/>
        </authorList>
    </citation>
    <scope>NUCLEOTIDE SEQUENCE</scope>
    <source>
        <strain evidence="11">MF-1</strain>
    </source>
</reference>
<keyword evidence="2" id="KW-0479">Metal-binding</keyword>
<dbReference type="PANTHER" id="PTHR47428:SF1">
    <property type="entry name" value="REGULATORY PROTEIN MIG1-RELATED"/>
    <property type="match status" value="1"/>
</dbReference>
<keyword evidence="3" id="KW-0677">Repeat</keyword>
<evidence type="ECO:0000259" key="10">
    <source>
        <dbReference type="PROSITE" id="PS50157"/>
    </source>
</evidence>
<dbReference type="InterPro" id="IPR051007">
    <property type="entry name" value="creA/MIG_C2H2-ZnF"/>
</dbReference>
<evidence type="ECO:0000256" key="6">
    <source>
        <dbReference type="ARBA" id="ARBA00023015"/>
    </source>
</evidence>
<evidence type="ECO:0000256" key="9">
    <source>
        <dbReference type="PROSITE-ProRule" id="PRU00042"/>
    </source>
</evidence>
<evidence type="ECO:0000256" key="8">
    <source>
        <dbReference type="ARBA" id="ARBA00023242"/>
    </source>
</evidence>
<dbReference type="SMART" id="SM00355">
    <property type="entry name" value="ZnF_C2H2"/>
    <property type="match status" value="1"/>
</dbReference>
<dbReference type="Proteomes" id="UP000765509">
    <property type="component" value="Unassembled WGS sequence"/>
</dbReference>
<dbReference type="PROSITE" id="PS50157">
    <property type="entry name" value="ZINC_FINGER_C2H2_2"/>
    <property type="match status" value="2"/>
</dbReference>
<comment type="subcellular location">
    <subcellularLocation>
        <location evidence="1">Nucleus</location>
    </subcellularLocation>
</comment>
<dbReference type="GO" id="GO:0005737">
    <property type="term" value="C:cytoplasm"/>
    <property type="evidence" value="ECO:0007669"/>
    <property type="project" value="TreeGrafter"/>
</dbReference>
<dbReference type="GO" id="GO:0008270">
    <property type="term" value="F:zinc ion binding"/>
    <property type="evidence" value="ECO:0007669"/>
    <property type="project" value="UniProtKB-KW"/>
</dbReference>
<dbReference type="FunFam" id="3.30.160.60:FF:002343">
    <property type="entry name" value="Zinc finger protein 33A"/>
    <property type="match status" value="1"/>
</dbReference>